<reference evidence="4" key="1">
    <citation type="journal article" date="2019" name="Int. J. Syst. Evol. Microbiol.">
        <title>The Global Catalogue of Microorganisms (GCM) 10K type strain sequencing project: providing services to taxonomists for standard genome sequencing and annotation.</title>
        <authorList>
            <consortium name="The Broad Institute Genomics Platform"/>
            <consortium name="The Broad Institute Genome Sequencing Center for Infectious Disease"/>
            <person name="Wu L."/>
            <person name="Ma J."/>
        </authorList>
    </citation>
    <scope>NUCLEOTIDE SEQUENCE [LARGE SCALE GENOMIC DNA]</scope>
    <source>
        <strain evidence="4">JCM 18952</strain>
    </source>
</reference>
<dbReference type="SUPFAM" id="SSF102405">
    <property type="entry name" value="MCP/YpsA-like"/>
    <property type="match status" value="1"/>
</dbReference>
<dbReference type="Pfam" id="PF02481">
    <property type="entry name" value="DNA_processg_A"/>
    <property type="match status" value="1"/>
</dbReference>
<dbReference type="InterPro" id="IPR057666">
    <property type="entry name" value="DrpA_SLOG"/>
</dbReference>
<evidence type="ECO:0000313" key="3">
    <source>
        <dbReference type="EMBL" id="GAA5225927.1"/>
    </source>
</evidence>
<evidence type="ECO:0000313" key="4">
    <source>
        <dbReference type="Proteomes" id="UP001501257"/>
    </source>
</evidence>
<proteinExistence type="inferred from homology"/>
<name>A0ABP9TJP0_9MICC</name>
<comment type="caution">
    <text evidence="3">The sequence shown here is derived from an EMBL/GenBank/DDBJ whole genome shotgun (WGS) entry which is preliminary data.</text>
</comment>
<evidence type="ECO:0000256" key="1">
    <source>
        <dbReference type="ARBA" id="ARBA00006525"/>
    </source>
</evidence>
<gene>
    <name evidence="3" type="primary">dprA</name>
    <name evidence="3" type="ORF">GCM10025778_04570</name>
</gene>
<evidence type="ECO:0000259" key="2">
    <source>
        <dbReference type="Pfam" id="PF02481"/>
    </source>
</evidence>
<dbReference type="Proteomes" id="UP001501257">
    <property type="component" value="Unassembled WGS sequence"/>
</dbReference>
<keyword evidence="4" id="KW-1185">Reference proteome</keyword>
<accession>A0ABP9TJP0</accession>
<feature type="domain" description="Smf/DprA SLOG" evidence="2">
    <location>
        <begin position="105"/>
        <end position="330"/>
    </location>
</feature>
<dbReference type="PANTHER" id="PTHR43022:SF1">
    <property type="entry name" value="PROTEIN SMF"/>
    <property type="match status" value="1"/>
</dbReference>
<dbReference type="InterPro" id="IPR003488">
    <property type="entry name" value="DprA"/>
</dbReference>
<dbReference type="EMBL" id="BAABLK010000008">
    <property type="protein sequence ID" value="GAA5225927.1"/>
    <property type="molecule type" value="Genomic_DNA"/>
</dbReference>
<protein>
    <submittedName>
        <fullName evidence="3">DNA-processing protein DprA</fullName>
    </submittedName>
</protein>
<dbReference type="RefSeq" id="WP_345466202.1">
    <property type="nucleotide sequence ID" value="NZ_BAABLK010000008.1"/>
</dbReference>
<dbReference type="Gene3D" id="3.40.50.450">
    <property type="match status" value="1"/>
</dbReference>
<dbReference type="PANTHER" id="PTHR43022">
    <property type="entry name" value="PROTEIN SMF"/>
    <property type="match status" value="1"/>
</dbReference>
<organism evidence="3 4">
    <name type="scientific">Paeniglutamicibacter antarcticus</name>
    <dbReference type="NCBI Taxonomy" id="494023"/>
    <lineage>
        <taxon>Bacteria</taxon>
        <taxon>Bacillati</taxon>
        <taxon>Actinomycetota</taxon>
        <taxon>Actinomycetes</taxon>
        <taxon>Micrococcales</taxon>
        <taxon>Micrococcaceae</taxon>
        <taxon>Paeniglutamicibacter</taxon>
    </lineage>
</organism>
<comment type="similarity">
    <text evidence="1">Belongs to the DprA/Smf family.</text>
</comment>
<sequence length="434" mass="45666">METNNIDPEVHARAGLTHIVEPNDLTGAALVQIAGAVEAYRLIREHVGTAPASEQQQVAELLDAHGASRAALRLDAGLERWRARAVHTDPEADLKLMGHLGGGIMVPGDANWPRGFDALGLGAPLALWFRGEGNQRILRDPGRLVAIVGSRDATEYGRTITAELVSGLRARGICIVSGGAYGIDAQAHQTALAEEAPNAAMSREDPLPATIAVMAGGLNRLYPVGNEQLLKRVHRQGLLIAEVAPGATPSRWRFLQRNRLIAALCAATVVSEARWRSGALSTARHAAEIGREVGAVPGPVFSANSAGCHRLVREGAATLVTDAAEVIELLDLPALDTFRAGEAPASDSFSNVRTESRSDHDGLAVQDLLLLDALGVRSPRGVDQLTVVAGLGIGSVLGGLSRLAAAGLAEQSGNGWIRRFPRGREHQRGAPTAP</sequence>